<dbReference type="CDD" id="cd01335">
    <property type="entry name" value="Radical_SAM"/>
    <property type="match status" value="1"/>
</dbReference>
<evidence type="ECO:0000256" key="4">
    <source>
        <dbReference type="ARBA" id="ARBA00012821"/>
    </source>
</evidence>
<keyword evidence="6" id="KW-0949">S-adenosyl-L-methionine</keyword>
<feature type="compositionally biased region" description="Gly residues" evidence="14">
    <location>
        <begin position="70"/>
        <end position="81"/>
    </location>
</feature>
<accession>A0A7S2RFR1</accession>
<evidence type="ECO:0000256" key="5">
    <source>
        <dbReference type="ARBA" id="ARBA00022485"/>
    </source>
</evidence>
<evidence type="ECO:0000256" key="11">
    <source>
        <dbReference type="ARBA" id="ARBA00023014"/>
    </source>
</evidence>
<feature type="compositionally biased region" description="Basic residues" evidence="14">
    <location>
        <begin position="115"/>
        <end position="126"/>
    </location>
</feature>
<dbReference type="InterPro" id="IPR029039">
    <property type="entry name" value="Flavoprotein-like_sf"/>
</dbReference>
<keyword evidence="8" id="KW-0479">Metal-binding</keyword>
<dbReference type="GO" id="GO:0051539">
    <property type="term" value="F:4 iron, 4 sulfur cluster binding"/>
    <property type="evidence" value="ECO:0007669"/>
    <property type="project" value="UniProtKB-KW"/>
</dbReference>
<proteinExistence type="inferred from homology"/>
<evidence type="ECO:0000256" key="14">
    <source>
        <dbReference type="SAM" id="MobiDB-lite"/>
    </source>
</evidence>
<evidence type="ECO:0000256" key="3">
    <source>
        <dbReference type="ARBA" id="ARBA00010115"/>
    </source>
</evidence>
<feature type="region of interest" description="Disordered" evidence="14">
    <location>
        <begin position="70"/>
        <end position="126"/>
    </location>
</feature>
<dbReference type="InterPro" id="IPR058240">
    <property type="entry name" value="rSAM_sf"/>
</dbReference>
<evidence type="ECO:0000256" key="8">
    <source>
        <dbReference type="ARBA" id="ARBA00022723"/>
    </source>
</evidence>
<keyword evidence="7" id="KW-0819">tRNA processing</keyword>
<evidence type="ECO:0000256" key="9">
    <source>
        <dbReference type="ARBA" id="ARBA00022741"/>
    </source>
</evidence>
<reference evidence="17" key="1">
    <citation type="submission" date="2021-01" db="EMBL/GenBank/DDBJ databases">
        <authorList>
            <person name="Corre E."/>
            <person name="Pelletier E."/>
            <person name="Niang G."/>
            <person name="Scheremetjew M."/>
            <person name="Finn R."/>
            <person name="Kale V."/>
            <person name="Holt S."/>
            <person name="Cochrane G."/>
            <person name="Meng A."/>
            <person name="Brown T."/>
            <person name="Cohen L."/>
        </authorList>
    </citation>
    <scope>NUCLEOTIDE SEQUENCE</scope>
    <source>
        <strain evidence="17">CCMP1243</strain>
    </source>
</reference>
<protein>
    <recommendedName>
        <fullName evidence="4">tRNA 4-demethylwyosine synthase (AdoMet-dependent)</fullName>
        <ecNumber evidence="4">4.1.3.44</ecNumber>
    </recommendedName>
</protein>
<dbReference type="PANTHER" id="PTHR13930">
    <property type="entry name" value="S-ADENOSYL-L-METHIONINE-DEPENDENT TRNA 4-DEMETHYLWYOSINE SYNTHASE"/>
    <property type="match status" value="1"/>
</dbReference>
<evidence type="ECO:0000256" key="6">
    <source>
        <dbReference type="ARBA" id="ARBA00022691"/>
    </source>
</evidence>
<dbReference type="AlphaFoldDB" id="A0A7S2RFR1"/>
<dbReference type="SUPFAM" id="SSF52218">
    <property type="entry name" value="Flavoproteins"/>
    <property type="match status" value="1"/>
</dbReference>
<organism evidence="17">
    <name type="scientific">Rhizochromulina marina</name>
    <dbReference type="NCBI Taxonomy" id="1034831"/>
    <lineage>
        <taxon>Eukaryota</taxon>
        <taxon>Sar</taxon>
        <taxon>Stramenopiles</taxon>
        <taxon>Ochrophyta</taxon>
        <taxon>Dictyochophyceae</taxon>
        <taxon>Rhizochromulinales</taxon>
        <taxon>Rhizochromulina</taxon>
    </lineage>
</organism>
<evidence type="ECO:0000256" key="10">
    <source>
        <dbReference type="ARBA" id="ARBA00023004"/>
    </source>
</evidence>
<comment type="cofactor">
    <cofactor evidence="1">
        <name>[4Fe-4S] cluster</name>
        <dbReference type="ChEBI" id="CHEBI:49883"/>
    </cofactor>
</comment>
<dbReference type="GO" id="GO:0031591">
    <property type="term" value="P:wybutosine biosynthetic process"/>
    <property type="evidence" value="ECO:0007669"/>
    <property type="project" value="TreeGrafter"/>
</dbReference>
<dbReference type="EC" id="4.1.3.44" evidence="4"/>
<dbReference type="Gene3D" id="3.40.50.360">
    <property type="match status" value="1"/>
</dbReference>
<dbReference type="InterPro" id="IPR013917">
    <property type="entry name" value="tRNA_wybutosine-synth"/>
</dbReference>
<keyword evidence="12" id="KW-0456">Lyase</keyword>
<dbReference type="PROSITE" id="PS51918">
    <property type="entry name" value="RADICAL_SAM"/>
    <property type="match status" value="1"/>
</dbReference>
<dbReference type="Pfam" id="PF08608">
    <property type="entry name" value="Wyosine_form"/>
    <property type="match status" value="1"/>
</dbReference>
<keyword evidence="9" id="KW-0547">Nucleotide-binding</keyword>
<dbReference type="UniPathway" id="UPA00375"/>
<comment type="similarity">
    <text evidence="3">Belongs to the TYW1 family.</text>
</comment>
<dbReference type="InterPro" id="IPR007197">
    <property type="entry name" value="rSAM"/>
</dbReference>
<dbReference type="GO" id="GO:0010181">
    <property type="term" value="F:FMN binding"/>
    <property type="evidence" value="ECO:0007669"/>
    <property type="project" value="InterPro"/>
</dbReference>
<evidence type="ECO:0000259" key="15">
    <source>
        <dbReference type="PROSITE" id="PS50902"/>
    </source>
</evidence>
<dbReference type="PROSITE" id="PS50902">
    <property type="entry name" value="FLAVODOXIN_LIKE"/>
    <property type="match status" value="1"/>
</dbReference>
<evidence type="ECO:0000313" key="17">
    <source>
        <dbReference type="EMBL" id="CAD9669648.1"/>
    </source>
</evidence>
<dbReference type="Pfam" id="PF04055">
    <property type="entry name" value="Radical_SAM"/>
    <property type="match status" value="1"/>
</dbReference>
<feature type="domain" description="Flavodoxin-like" evidence="15">
    <location>
        <begin position="1"/>
        <end position="64"/>
    </location>
</feature>
<evidence type="ECO:0000256" key="13">
    <source>
        <dbReference type="ARBA" id="ARBA00049466"/>
    </source>
</evidence>
<dbReference type="InterPro" id="IPR008254">
    <property type="entry name" value="Flavodoxin/NO_synth"/>
</dbReference>
<dbReference type="PANTHER" id="PTHR13930:SF0">
    <property type="entry name" value="S-ADENOSYL-L-METHIONINE-DEPENDENT TRNA 4-DEMETHYLWYOSINE SYNTHASE TYW1-RELATED"/>
    <property type="match status" value="1"/>
</dbReference>
<dbReference type="SFLD" id="SFLDS00029">
    <property type="entry name" value="Radical_SAM"/>
    <property type="match status" value="1"/>
</dbReference>
<dbReference type="SFLD" id="SFLDF00284">
    <property type="entry name" value="tRNA_wybutosine-synthesizing"/>
    <property type="match status" value="1"/>
</dbReference>
<comment type="pathway">
    <text evidence="2">tRNA modification; wybutosine-tRNA(Phe) biosynthesis.</text>
</comment>
<keyword evidence="10" id="KW-0408">Iron</keyword>
<keyword evidence="5" id="KW-0004">4Fe-4S</keyword>
<feature type="domain" description="Radical SAM core" evidence="16">
    <location>
        <begin position="276"/>
        <end position="525"/>
    </location>
</feature>
<dbReference type="EMBL" id="HBHJ01006151">
    <property type="protein sequence ID" value="CAD9669648.1"/>
    <property type="molecule type" value="Transcribed_RNA"/>
</dbReference>
<dbReference type="SFLD" id="SFLDG01071">
    <property type="entry name" value="tRNA_wybutosine-synthesizing"/>
    <property type="match status" value="1"/>
</dbReference>
<name>A0A7S2RFR1_9STRA</name>
<evidence type="ECO:0000256" key="1">
    <source>
        <dbReference type="ARBA" id="ARBA00001966"/>
    </source>
</evidence>
<dbReference type="FunFam" id="3.20.20.70:FF:000196">
    <property type="entry name" value="S-adenosyl-L-methionine-dependent tRNA 4-demethylwyosine synthase"/>
    <property type="match status" value="1"/>
</dbReference>
<keyword evidence="11" id="KW-0411">Iron-sulfur</keyword>
<dbReference type="Pfam" id="PF00258">
    <property type="entry name" value="Flavodoxin_1"/>
    <property type="match status" value="1"/>
</dbReference>
<dbReference type="Gene3D" id="3.20.20.70">
    <property type="entry name" value="Aldolase class I"/>
    <property type="match status" value="1"/>
</dbReference>
<dbReference type="GO" id="GO:0046872">
    <property type="term" value="F:metal ion binding"/>
    <property type="evidence" value="ECO:0007669"/>
    <property type="project" value="UniProtKB-KW"/>
</dbReference>
<dbReference type="SUPFAM" id="SSF102114">
    <property type="entry name" value="Radical SAM enzymes"/>
    <property type="match status" value="1"/>
</dbReference>
<feature type="region of interest" description="Disordered" evidence="14">
    <location>
        <begin position="171"/>
        <end position="190"/>
    </location>
</feature>
<feature type="compositionally biased region" description="Low complexity" evidence="14">
    <location>
        <begin position="82"/>
        <end position="92"/>
    </location>
</feature>
<dbReference type="GO" id="GO:0102521">
    <property type="term" value="F:tRNA-4-demethylwyosine synthase activity"/>
    <property type="evidence" value="ECO:0007669"/>
    <property type="project" value="UniProtKB-EC"/>
</dbReference>
<evidence type="ECO:0000256" key="2">
    <source>
        <dbReference type="ARBA" id="ARBA00004797"/>
    </source>
</evidence>
<evidence type="ECO:0000259" key="16">
    <source>
        <dbReference type="PROSITE" id="PS51918"/>
    </source>
</evidence>
<evidence type="ECO:0000256" key="7">
    <source>
        <dbReference type="ARBA" id="ARBA00022694"/>
    </source>
</evidence>
<comment type="catalytic activity">
    <reaction evidence="13">
        <text>N(1)-methylguanosine(37) in tRNA(Phe) + pyruvate + S-adenosyl-L-methionine = 4-demethylwyosine(37) in tRNA(Phe) + 5'-deoxyadenosine + L-methionine + CO2 + H2O</text>
        <dbReference type="Rhea" id="RHEA:36347"/>
        <dbReference type="Rhea" id="RHEA-COMP:10164"/>
        <dbReference type="Rhea" id="RHEA-COMP:10165"/>
        <dbReference type="ChEBI" id="CHEBI:15361"/>
        <dbReference type="ChEBI" id="CHEBI:15377"/>
        <dbReference type="ChEBI" id="CHEBI:16526"/>
        <dbReference type="ChEBI" id="CHEBI:17319"/>
        <dbReference type="ChEBI" id="CHEBI:57844"/>
        <dbReference type="ChEBI" id="CHEBI:59789"/>
        <dbReference type="ChEBI" id="CHEBI:64315"/>
        <dbReference type="ChEBI" id="CHEBI:73542"/>
        <dbReference type="EC" id="4.1.3.44"/>
    </reaction>
</comment>
<evidence type="ECO:0000256" key="12">
    <source>
        <dbReference type="ARBA" id="ARBA00023239"/>
    </source>
</evidence>
<gene>
    <name evidence="17" type="ORF">RMAR1173_LOCUS4049</name>
</gene>
<dbReference type="InterPro" id="IPR034556">
    <property type="entry name" value="tRNA_wybutosine-synthase"/>
</dbReference>
<sequence>MSGTRFAVYGLGSSEYESNWCRAAVDIDSAFRSLGSQSLLSAVGKGDDSTDIQGHFREWRKSVLSALGAGGSQAAGSGGGKSTSSSQATECCGGSGEGTTSQDCGCSASGDGSPTRKKRAEGPVHKVKPKRIKVQRPVGGKRGAADAATEAVVRMPEDMVNELMLDITVDSDASDTESLKEAAPQSASAAGEVEGMVDLEDLGSTMAASSAHVNSISRSLASTDPASRPEMVTPLQRQSLTKEGYKIIGSHSAVKLCRWTKHQLRGRGGCYKHTFYGITSYQCMEATPSLACANKCVFCWRHHKNPVGREWRWRTDEPAAIVAEGVDKHVKMIHEFKGAKGVKPERLAEAYTVRHCALSLVGEPIMYPRINELIRELHKRRISSFLVTNAQFPDQIRNLEPVTQLYVSIDAATKDSLKAVDRPLFKDFWERFLECLRQLREKQQRTVYRLTLVKSWNMEEVDQYVKLLEIGQPDLIEIKAVTYCGTSDASSLTMSNVPWHHEVLAFAQAIADRHAKSVAALGGPAEGRYGIATEHAHSCCVLLARRDIYFSSPDDQPGAEPRWRTWINYDRFHELVDQYYQDGTRFTSADYLADTPSWAIYGAEERGFDPAEVRFRKNRKGEKVPLEYKASESGCG</sequence>
<dbReference type="InterPro" id="IPR013785">
    <property type="entry name" value="Aldolase_TIM"/>
</dbReference>